<dbReference type="InterPro" id="IPR051180">
    <property type="entry name" value="IKK"/>
</dbReference>
<sequence length="922" mass="103729">LPCRACRRPVEPAKLESGGQSQDELCPHCRAKAPLPDEYAASELLAPIERHIRRYYRGEFVCDDQACQWRTRRLISNLDRGRPRCPACVRGHLQRSYCERQLYTQLCAYDYWTRKVPALNSVVREALQANAYGCVDLDRLRSLYAFMDARSVGVGPAAMSRANAAAAAAAATAAAQSSPRRGAYNLVVAGNYTWCPDLDYLADGVTSSVYRCRDIHTGDFYAVKVFKGTPPRREVELLKKLKHENIVRLITGVQFQDNMRVDKTGLILEYCCGNSLHEYLKKPDNKLGMHDRDFLSLLYNMCDGLAYLREQLKIVHRDIKPGNIMISYDNRRQPVFKLADFGSSRELEDGADFQSLVGTYEFLHPSIYLEVHQRMHAGMGGGARGGHKPECDLWSLGVSLFMAATGRLPFAPFEGVRSNHAQMIDMMVKKPPHAIWATQDTLNGPINYHNSLPPTCPLSVTLQKLLVELLQGILVSNFNEQWTFPKFFETVNWYKCQHCTYYFVAGNMIMPDLVFSQKQSLDSLLTSLASVTSFPKEEIVVFYRSQEVSAFPTGSTLTSPVIVLSKQQFSCTLDIGKFDVGHVKSRPRVPDPNQPKEIKDFVDEAHRHALVCRQLASVCHVNHALTLEAKDAALCLMDRRGREAYQRVRAKLAVVSSSEQKVGRLMELAQLVRTQTGCQELSEKISQWQRKLETVVSQQSNLKPDAASNSGSALAGMSNEQSSLVPSLQLASNFNGIFARLLAPKQGAECLSADFHRVEQVYERYGQMINKFMKKDSQLLTDLMRHCFKSDQHLLNSCLDDCQNVVLRCCIETLGNVQAGLSEWMQDVQAEVKKLERLETALAAQDLEADLDMLHDNVYRGIFEALTAYFKATKASKESDLTALSKSIRDLILSTDLVQGEMERNTKLLKELDELGLQNTRP</sequence>
<dbReference type="GO" id="GO:0005737">
    <property type="term" value="C:cytoplasm"/>
    <property type="evidence" value="ECO:0007669"/>
    <property type="project" value="UniProtKB-SubCell"/>
</dbReference>
<evidence type="ECO:0000256" key="6">
    <source>
        <dbReference type="ARBA" id="ARBA00022741"/>
    </source>
</evidence>
<evidence type="ECO:0000256" key="5">
    <source>
        <dbReference type="ARBA" id="ARBA00022679"/>
    </source>
</evidence>
<organism evidence="11 12">
    <name type="scientific">Macrostomum lignano</name>
    <dbReference type="NCBI Taxonomy" id="282301"/>
    <lineage>
        <taxon>Eukaryota</taxon>
        <taxon>Metazoa</taxon>
        <taxon>Spiralia</taxon>
        <taxon>Lophotrochozoa</taxon>
        <taxon>Platyhelminthes</taxon>
        <taxon>Rhabditophora</taxon>
        <taxon>Macrostomorpha</taxon>
        <taxon>Macrostomida</taxon>
        <taxon>Macrostomidae</taxon>
        <taxon>Macrostomum</taxon>
    </lineage>
</organism>
<dbReference type="Pfam" id="PF00069">
    <property type="entry name" value="Pkinase"/>
    <property type="match status" value="1"/>
</dbReference>
<keyword evidence="11" id="KW-1185">Reference proteome</keyword>
<proteinExistence type="predicted"/>
<dbReference type="PROSITE" id="PS50011">
    <property type="entry name" value="PROTEIN_KINASE_DOM"/>
    <property type="match status" value="1"/>
</dbReference>
<protein>
    <recommendedName>
        <fullName evidence="2">IkappaB kinase</fullName>
        <ecNumber evidence="2">2.7.11.10</ecNumber>
    </recommendedName>
</protein>
<dbReference type="InterPro" id="IPR000719">
    <property type="entry name" value="Prot_kinase_dom"/>
</dbReference>
<keyword evidence="3" id="KW-0963">Cytoplasm</keyword>
<dbReference type="Gene3D" id="3.30.200.20">
    <property type="entry name" value="Phosphorylase Kinase, domain 1"/>
    <property type="match status" value="1"/>
</dbReference>
<keyword evidence="7" id="KW-0418">Kinase</keyword>
<comment type="catalytic activity">
    <reaction evidence="9">
        <text>L-seryl-[I-kappa-B protein] + ATP = O-phospho-L-seryl-[I-kappa-B protein] + ADP + H(+)</text>
        <dbReference type="Rhea" id="RHEA:19073"/>
        <dbReference type="Rhea" id="RHEA-COMP:13698"/>
        <dbReference type="Rhea" id="RHEA-COMP:13699"/>
        <dbReference type="ChEBI" id="CHEBI:15378"/>
        <dbReference type="ChEBI" id="CHEBI:29999"/>
        <dbReference type="ChEBI" id="CHEBI:30616"/>
        <dbReference type="ChEBI" id="CHEBI:83421"/>
        <dbReference type="ChEBI" id="CHEBI:456216"/>
        <dbReference type="EC" id="2.7.11.10"/>
    </reaction>
</comment>
<dbReference type="Gene3D" id="1.10.510.10">
    <property type="entry name" value="Transferase(Phosphotransferase) domain 1"/>
    <property type="match status" value="1"/>
</dbReference>
<evidence type="ECO:0000256" key="1">
    <source>
        <dbReference type="ARBA" id="ARBA00004496"/>
    </source>
</evidence>
<dbReference type="PROSITE" id="PS00108">
    <property type="entry name" value="PROTEIN_KINASE_ST"/>
    <property type="match status" value="1"/>
</dbReference>
<dbReference type="InterPro" id="IPR015088">
    <property type="entry name" value="Znf_DNA-dir_DNA_pol_B_alpha"/>
</dbReference>
<evidence type="ECO:0000256" key="7">
    <source>
        <dbReference type="ARBA" id="ARBA00022777"/>
    </source>
</evidence>
<dbReference type="InterPro" id="IPR008271">
    <property type="entry name" value="Ser/Thr_kinase_AS"/>
</dbReference>
<accession>A0A1I8IJ85</accession>
<dbReference type="GO" id="GO:0008384">
    <property type="term" value="F:IkappaB kinase activity"/>
    <property type="evidence" value="ECO:0007669"/>
    <property type="project" value="UniProtKB-EC"/>
</dbReference>
<dbReference type="AlphaFoldDB" id="A0A1I8IJ85"/>
<evidence type="ECO:0000256" key="8">
    <source>
        <dbReference type="ARBA" id="ARBA00022840"/>
    </source>
</evidence>
<dbReference type="EC" id="2.7.11.10" evidence="2"/>
<dbReference type="InterPro" id="IPR038256">
    <property type="entry name" value="Pol_alpha_znc_sf"/>
</dbReference>
<evidence type="ECO:0000313" key="11">
    <source>
        <dbReference type="Proteomes" id="UP000095280"/>
    </source>
</evidence>
<dbReference type="SUPFAM" id="SSF56112">
    <property type="entry name" value="Protein kinase-like (PK-like)"/>
    <property type="match status" value="1"/>
</dbReference>
<evidence type="ECO:0000256" key="4">
    <source>
        <dbReference type="ARBA" id="ARBA00022527"/>
    </source>
</evidence>
<dbReference type="SMART" id="SM00220">
    <property type="entry name" value="S_TKc"/>
    <property type="match status" value="1"/>
</dbReference>
<dbReference type="SUPFAM" id="SSF90234">
    <property type="entry name" value="Zinc finger domain of DNA polymerase-alpha"/>
    <property type="match status" value="1"/>
</dbReference>
<name>A0A1I8IJ85_9PLAT</name>
<keyword evidence="5" id="KW-0808">Transferase</keyword>
<dbReference type="Proteomes" id="UP000095280">
    <property type="component" value="Unplaced"/>
</dbReference>
<evidence type="ECO:0000256" key="3">
    <source>
        <dbReference type="ARBA" id="ARBA00022490"/>
    </source>
</evidence>
<evidence type="ECO:0000256" key="2">
    <source>
        <dbReference type="ARBA" id="ARBA00012442"/>
    </source>
</evidence>
<dbReference type="GO" id="GO:0006260">
    <property type="term" value="P:DNA replication"/>
    <property type="evidence" value="ECO:0007669"/>
    <property type="project" value="InterPro"/>
</dbReference>
<keyword evidence="8" id="KW-0067">ATP-binding</keyword>
<dbReference type="GO" id="GO:0005524">
    <property type="term" value="F:ATP binding"/>
    <property type="evidence" value="ECO:0007669"/>
    <property type="project" value="UniProtKB-KW"/>
</dbReference>
<dbReference type="Pfam" id="PF08996">
    <property type="entry name" value="zf-DNA_Pol"/>
    <property type="match status" value="1"/>
</dbReference>
<feature type="domain" description="Protein kinase" evidence="10">
    <location>
        <begin position="195"/>
        <end position="494"/>
    </location>
</feature>
<keyword evidence="6" id="KW-0547">Nucleotide-binding</keyword>
<evidence type="ECO:0000256" key="9">
    <source>
        <dbReference type="ARBA" id="ARBA00048789"/>
    </source>
</evidence>
<evidence type="ECO:0000259" key="10">
    <source>
        <dbReference type="PROSITE" id="PS50011"/>
    </source>
</evidence>
<dbReference type="PANTHER" id="PTHR22969:SF15">
    <property type="entry name" value="FI05319P"/>
    <property type="match status" value="1"/>
</dbReference>
<dbReference type="PANTHER" id="PTHR22969">
    <property type="entry name" value="IKB KINASE"/>
    <property type="match status" value="1"/>
</dbReference>
<dbReference type="GO" id="GO:0003887">
    <property type="term" value="F:DNA-directed DNA polymerase activity"/>
    <property type="evidence" value="ECO:0007669"/>
    <property type="project" value="InterPro"/>
</dbReference>
<keyword evidence="4" id="KW-0723">Serine/threonine-protein kinase</keyword>
<evidence type="ECO:0000313" key="12">
    <source>
        <dbReference type="WBParaSite" id="maker-uti_cns_0013218-snap-gene-0.3-mRNA-1"/>
    </source>
</evidence>
<comment type="subcellular location">
    <subcellularLocation>
        <location evidence="1">Cytoplasm</location>
    </subcellularLocation>
</comment>
<reference evidence="12" key="1">
    <citation type="submission" date="2016-11" db="UniProtKB">
        <authorList>
            <consortium name="WormBaseParasite"/>
        </authorList>
    </citation>
    <scope>IDENTIFICATION</scope>
</reference>
<dbReference type="InterPro" id="IPR011009">
    <property type="entry name" value="Kinase-like_dom_sf"/>
</dbReference>
<dbReference type="Gene3D" id="1.10.3200.20">
    <property type="entry name" value="DNA Polymerase alpha, zinc finger"/>
    <property type="match status" value="1"/>
</dbReference>
<dbReference type="WBParaSite" id="maker-uti_cns_0013218-snap-gene-0.3-mRNA-1">
    <property type="protein sequence ID" value="maker-uti_cns_0013218-snap-gene-0.3-mRNA-1"/>
    <property type="gene ID" value="maker-uti_cns_0013218-snap-gene-0.3"/>
</dbReference>